<organism evidence="15 16">
    <name type="scientific">Rhodomicrobium vannielii (strain ATCC 17100 / DSM 162 / LMG 4299 / NCIMB 10020 / ATH 3.1.1)</name>
    <dbReference type="NCBI Taxonomy" id="648757"/>
    <lineage>
        <taxon>Bacteria</taxon>
        <taxon>Pseudomonadati</taxon>
        <taxon>Pseudomonadota</taxon>
        <taxon>Alphaproteobacteria</taxon>
        <taxon>Hyphomicrobiales</taxon>
        <taxon>Hyphomicrobiaceae</taxon>
        <taxon>Rhodomicrobium</taxon>
    </lineage>
</organism>
<evidence type="ECO:0000256" key="7">
    <source>
        <dbReference type="ARBA" id="ARBA00058683"/>
    </source>
</evidence>
<dbReference type="SUPFAM" id="SSF56645">
    <property type="entry name" value="Acyl-CoA dehydrogenase NM domain-like"/>
    <property type="match status" value="1"/>
</dbReference>
<evidence type="ECO:0000256" key="2">
    <source>
        <dbReference type="ARBA" id="ARBA00009347"/>
    </source>
</evidence>
<dbReference type="InterPro" id="IPR009100">
    <property type="entry name" value="AcylCoA_DH/oxidase_NM_dom_sf"/>
</dbReference>
<feature type="domain" description="Acetyl-CoA dehydrogenase-like C-terminal" evidence="14">
    <location>
        <begin position="472"/>
        <end position="587"/>
    </location>
</feature>
<dbReference type="Gene3D" id="1.10.540.10">
    <property type="entry name" value="Acyl-CoA dehydrogenase/oxidase, N-terminal domain"/>
    <property type="match status" value="1"/>
</dbReference>
<dbReference type="InterPro" id="IPR013786">
    <property type="entry name" value="AcylCoA_DH/ox_N"/>
</dbReference>
<dbReference type="RefSeq" id="WP_013419599.1">
    <property type="nucleotide sequence ID" value="NC_014664.1"/>
</dbReference>
<keyword evidence="16" id="KW-1185">Reference proteome</keyword>
<keyword evidence="3 10" id="KW-0285">Flavoprotein</keyword>
<dbReference type="GO" id="GO:0016627">
    <property type="term" value="F:oxidoreductase activity, acting on the CH-CH group of donors"/>
    <property type="evidence" value="ECO:0007669"/>
    <property type="project" value="InterPro"/>
</dbReference>
<dbReference type="InterPro" id="IPR006091">
    <property type="entry name" value="Acyl-CoA_Oxase/DH_mid-dom"/>
</dbReference>
<evidence type="ECO:0000256" key="10">
    <source>
        <dbReference type="RuleBase" id="RU362125"/>
    </source>
</evidence>
<evidence type="ECO:0000256" key="5">
    <source>
        <dbReference type="ARBA" id="ARBA00023002"/>
    </source>
</evidence>
<dbReference type="EC" id="1.3.99.41" evidence="8"/>
<dbReference type="OrthoDB" id="9807883at2"/>
<proteinExistence type="inferred from homology"/>
<dbReference type="Gene3D" id="1.20.140.10">
    <property type="entry name" value="Butyryl-CoA Dehydrogenase, subunit A, domain 3"/>
    <property type="match status" value="1"/>
</dbReference>
<dbReference type="PANTHER" id="PTHR42803:SF1">
    <property type="entry name" value="BROAD-SPECIFICITY LINEAR ACYL-COA DEHYDROGENASE FADE5"/>
    <property type="match status" value="1"/>
</dbReference>
<evidence type="ECO:0000259" key="11">
    <source>
        <dbReference type="Pfam" id="PF00441"/>
    </source>
</evidence>
<accession>E3I1C2</accession>
<dbReference type="eggNOG" id="COG1960">
    <property type="taxonomic scope" value="Bacteria"/>
</dbReference>
<dbReference type="HOGENOM" id="CLU_018204_12_2_5"/>
<evidence type="ECO:0000256" key="3">
    <source>
        <dbReference type="ARBA" id="ARBA00022630"/>
    </source>
</evidence>
<dbReference type="InterPro" id="IPR046373">
    <property type="entry name" value="Acyl-CoA_Oxase/DH_mid-dom_sf"/>
</dbReference>
<dbReference type="EMBL" id="CP002292">
    <property type="protein sequence ID" value="ADP71213.1"/>
    <property type="molecule type" value="Genomic_DNA"/>
</dbReference>
<dbReference type="InterPro" id="IPR037069">
    <property type="entry name" value="AcylCoA_DH/ox_N_sf"/>
</dbReference>
<evidence type="ECO:0000259" key="13">
    <source>
        <dbReference type="Pfam" id="PF02771"/>
    </source>
</evidence>
<evidence type="ECO:0000256" key="9">
    <source>
        <dbReference type="ARBA" id="ARBA00069043"/>
    </source>
</evidence>
<evidence type="ECO:0000259" key="12">
    <source>
        <dbReference type="Pfam" id="PF02770"/>
    </source>
</evidence>
<dbReference type="Pfam" id="PF12806">
    <property type="entry name" value="Acyl-CoA_dh_C"/>
    <property type="match status" value="1"/>
</dbReference>
<dbReference type="AlphaFoldDB" id="E3I1C2"/>
<evidence type="ECO:0000256" key="4">
    <source>
        <dbReference type="ARBA" id="ARBA00022827"/>
    </source>
</evidence>
<dbReference type="Gene3D" id="2.40.110.10">
    <property type="entry name" value="Butyryl-CoA Dehydrogenase, subunit A, domain 2"/>
    <property type="match status" value="1"/>
</dbReference>
<feature type="domain" description="Acyl-CoA oxidase/dehydrogenase middle" evidence="12">
    <location>
        <begin position="161"/>
        <end position="269"/>
    </location>
</feature>
<evidence type="ECO:0000256" key="6">
    <source>
        <dbReference type="ARBA" id="ARBA00051388"/>
    </source>
</evidence>
<dbReference type="InterPro" id="IPR009075">
    <property type="entry name" value="AcylCo_DH/oxidase_C"/>
</dbReference>
<dbReference type="Pfam" id="PF02771">
    <property type="entry name" value="Acyl-CoA_dh_N"/>
    <property type="match status" value="1"/>
</dbReference>
<name>E3I1C2_RHOVT</name>
<keyword evidence="5 10" id="KW-0560">Oxidoreductase</keyword>
<protein>
    <recommendedName>
        <fullName evidence="9">3-methylmercaptopropionyl-CoA dehydrogenase</fullName>
        <ecNumber evidence="8">1.3.99.41</ecNumber>
    </recommendedName>
</protein>
<dbReference type="PANTHER" id="PTHR42803">
    <property type="entry name" value="ACYL-COA DEHYDROGENASE"/>
    <property type="match status" value="1"/>
</dbReference>
<evidence type="ECO:0000313" key="15">
    <source>
        <dbReference type="EMBL" id="ADP71213.1"/>
    </source>
</evidence>
<dbReference type="STRING" id="648757.Rvan_1978"/>
<dbReference type="InterPro" id="IPR025878">
    <property type="entry name" value="Acyl-CoA_dh-like_C_dom"/>
</dbReference>
<dbReference type="InterPro" id="IPR036250">
    <property type="entry name" value="AcylCo_DH-like_C"/>
</dbReference>
<sequence length="597" mass="63283">MTYRVPVADIAFTLDHIAGFSRLIDGGLFEDLDMDTARAILEEAARFANEELAPINRAGDTQGARLVDGKVVMPEGFTEAYRKWVEAGWGSFTAPKEHGGQGLPVSLGMAVAEMWHGANMAFGLNPLLTQAGVHALIAHGSEPLQTQYLPKLISGEWTGSMQLTEPQAGSDLRFLKTRATPVGDGTYKLTGTKIFITYGEHPMTDNIIHLVLARMPDAPFGTKGISLFVVPKFIPNADGSLGERNDVMAAKLEHKLGIHGSPTCVMNFGDRGGATGWLVGEPNGGLKAMFTMMNEARLGVGIQGVGIGERAFQQALDYARDRRQGAPESGGAADASVAIIEHPDVVRMLLNMKSKTSAARAIAYTTSVAIDISHRAADASERKRAANEAALLTPIAKAVSTDFGVETASEGIQVHGGMGFIEETGAAQHYRDARIAPIYEGTNGIQAIDLVTRKLPLAGGETFREFLAGLKETAREVASSNDDGLGHTGECLWESITALEETGGWLTRQLAENRAAALAGATPFQRLFGFAAGGALLAKGALAATRGGESYGRNAEAVVLEARHFAESLMGETSGLKHAVTHAHETVERGGAVLGER</sequence>
<dbReference type="Pfam" id="PF02770">
    <property type="entry name" value="Acyl-CoA_dh_M"/>
    <property type="match status" value="1"/>
</dbReference>
<dbReference type="InterPro" id="IPR052166">
    <property type="entry name" value="Diverse_Acyl-CoA_DH"/>
</dbReference>
<dbReference type="Proteomes" id="UP000001399">
    <property type="component" value="Chromosome"/>
</dbReference>
<reference evidence="16" key="1">
    <citation type="journal article" date="2011" name="J. Bacteriol.">
        <title>Genome sequences of eight morphologically diverse alphaproteobacteria.</title>
        <authorList>
            <consortium name="US DOE Joint Genome Institute"/>
            <person name="Brown P.J."/>
            <person name="Kysela D.T."/>
            <person name="Buechlein A."/>
            <person name="Hemmerich C."/>
            <person name="Brun Y.V."/>
        </authorList>
    </citation>
    <scope>NUCLEOTIDE SEQUENCE [LARGE SCALE GENOMIC DNA]</scope>
    <source>
        <strain evidence="16">ATCC 17100 / ATH 3.1.1 / DSM 162 / LMG 4299</strain>
    </source>
</reference>
<comment type="similarity">
    <text evidence="2 10">Belongs to the acyl-CoA dehydrogenase family.</text>
</comment>
<feature type="domain" description="Acyl-CoA dehydrogenase/oxidase C-terminal" evidence="11">
    <location>
        <begin position="283"/>
        <end position="450"/>
    </location>
</feature>
<feature type="domain" description="Acyl-CoA dehydrogenase/oxidase N-terminal" evidence="13">
    <location>
        <begin position="35"/>
        <end position="156"/>
    </location>
</feature>
<comment type="cofactor">
    <cofactor evidence="1 10">
        <name>FAD</name>
        <dbReference type="ChEBI" id="CHEBI:57692"/>
    </cofactor>
</comment>
<gene>
    <name evidence="15" type="ordered locus">Rvan_1978</name>
</gene>
<comment type="catalytic activity">
    <reaction evidence="6">
        <text>3-(methylsulfanyl)propanoyl-CoA + oxidized [electron-transfer flavoprotein] + H(+) = 3-(methylsulfanyl)acryloyl-CoA + reduced [electron-transfer flavoprotein]</text>
        <dbReference type="Rhea" id="RHEA:52612"/>
        <dbReference type="Rhea" id="RHEA-COMP:10685"/>
        <dbReference type="Rhea" id="RHEA-COMP:10686"/>
        <dbReference type="ChEBI" id="CHEBI:15378"/>
        <dbReference type="ChEBI" id="CHEBI:57692"/>
        <dbReference type="ChEBI" id="CHEBI:58307"/>
        <dbReference type="ChEBI" id="CHEBI:82815"/>
        <dbReference type="ChEBI" id="CHEBI:84994"/>
        <dbReference type="EC" id="1.3.99.41"/>
    </reaction>
    <physiologicalReaction direction="left-to-right" evidence="6">
        <dbReference type="Rhea" id="RHEA:52613"/>
    </physiologicalReaction>
</comment>
<evidence type="ECO:0000259" key="14">
    <source>
        <dbReference type="Pfam" id="PF12806"/>
    </source>
</evidence>
<dbReference type="GO" id="GO:0050660">
    <property type="term" value="F:flavin adenine dinucleotide binding"/>
    <property type="evidence" value="ECO:0007669"/>
    <property type="project" value="InterPro"/>
</dbReference>
<comment type="function">
    <text evidence="7">Involved in the assimilation of dimethylsulphoniopropionate (DMSP), an important compound in the fixation of carbon in marine phytoplankton, by mediating the conversion of 3-(methylthio)propanoyl-CoA (MMPA-CoA) to 3-(methylthio)acryloyl-CoA (MTA-CoA).</text>
</comment>
<evidence type="ECO:0000313" key="16">
    <source>
        <dbReference type="Proteomes" id="UP000001399"/>
    </source>
</evidence>
<evidence type="ECO:0000256" key="1">
    <source>
        <dbReference type="ARBA" id="ARBA00001974"/>
    </source>
</evidence>
<dbReference type="FunFam" id="2.40.110.10:FF:000031">
    <property type="entry name" value="Acyl-CoA dehydrogenase, putative"/>
    <property type="match status" value="1"/>
</dbReference>
<dbReference type="SUPFAM" id="SSF47203">
    <property type="entry name" value="Acyl-CoA dehydrogenase C-terminal domain-like"/>
    <property type="match status" value="1"/>
</dbReference>
<dbReference type="Pfam" id="PF00441">
    <property type="entry name" value="Acyl-CoA_dh_1"/>
    <property type="match status" value="1"/>
</dbReference>
<keyword evidence="4 10" id="KW-0274">FAD</keyword>
<evidence type="ECO:0000256" key="8">
    <source>
        <dbReference type="ARBA" id="ARBA00066694"/>
    </source>
</evidence>
<dbReference type="KEGG" id="rva:Rvan_1978"/>